<accession>A0A6P2D6A6</accession>
<dbReference type="PANTHER" id="PTHR33608">
    <property type="entry name" value="BLL2464 PROTEIN"/>
    <property type="match status" value="1"/>
</dbReference>
<reference evidence="2 3" key="1">
    <citation type="submission" date="2019-05" db="EMBL/GenBank/DDBJ databases">
        <authorList>
            <consortium name="Science for Life Laboratories"/>
        </authorList>
    </citation>
    <scope>NUCLEOTIDE SEQUENCE [LARGE SCALE GENOMIC DNA]</scope>
    <source>
        <strain evidence="2">Soil9</strain>
    </source>
</reference>
<keyword evidence="3" id="KW-1185">Reference proteome</keyword>
<feature type="domain" description="DUF58" evidence="1">
    <location>
        <begin position="46"/>
        <end position="101"/>
    </location>
</feature>
<evidence type="ECO:0000259" key="1">
    <source>
        <dbReference type="Pfam" id="PF01882"/>
    </source>
</evidence>
<dbReference type="AlphaFoldDB" id="A0A6P2D6A6"/>
<dbReference type="KEGG" id="gms:SOIL9_27120"/>
<proteinExistence type="predicted"/>
<organism evidence="2 3">
    <name type="scientific">Gemmata massiliana</name>
    <dbReference type="NCBI Taxonomy" id="1210884"/>
    <lineage>
        <taxon>Bacteria</taxon>
        <taxon>Pseudomonadati</taxon>
        <taxon>Planctomycetota</taxon>
        <taxon>Planctomycetia</taxon>
        <taxon>Gemmatales</taxon>
        <taxon>Gemmataceae</taxon>
        <taxon>Gemmata</taxon>
    </lineage>
</organism>
<evidence type="ECO:0000313" key="3">
    <source>
        <dbReference type="Proteomes" id="UP000464178"/>
    </source>
</evidence>
<feature type="domain" description="DUF58" evidence="1">
    <location>
        <begin position="158"/>
        <end position="245"/>
    </location>
</feature>
<dbReference type="Pfam" id="PF01882">
    <property type="entry name" value="DUF58"/>
    <property type="match status" value="2"/>
</dbReference>
<dbReference type="PANTHER" id="PTHR33608:SF7">
    <property type="entry name" value="DUF58 DOMAIN-CONTAINING PROTEIN"/>
    <property type="match status" value="1"/>
</dbReference>
<sequence length="288" mass="31073">MSASAFLQEGAAAAQRFTLTTPRHGPANRTGSALGARAGSSLEFRDYRGYEPGDDLRHVDWSAFARSDQLSVKLFREEVAPHLDLLIDGSKSMALAGSAKLQGTLALAGFFAAAAANAGYSHSGWQLGAEAAPLGDYRHRPAEWDAIRFEHRDSPVRALADVAARWRPRSARVLLSDLLWNADPGQAARMLADRASTAVVVQVLAHADVNPPVSGHLRLLDSESDEVREVRIDAAAAARYRENLARLQGHWHDACRAVGAVFTTVVAEDVLRDWRLDPLVAAGVLEVG</sequence>
<protein>
    <recommendedName>
        <fullName evidence="1">DUF58 domain-containing protein</fullName>
    </recommendedName>
</protein>
<name>A0A6P2D6A6_9BACT</name>
<dbReference type="Proteomes" id="UP000464178">
    <property type="component" value="Chromosome"/>
</dbReference>
<dbReference type="EMBL" id="LR593886">
    <property type="protein sequence ID" value="VTR95002.1"/>
    <property type="molecule type" value="Genomic_DNA"/>
</dbReference>
<evidence type="ECO:0000313" key="2">
    <source>
        <dbReference type="EMBL" id="VTR95002.1"/>
    </source>
</evidence>
<dbReference type="RefSeq" id="WP_162669474.1">
    <property type="nucleotide sequence ID" value="NZ_LR593886.1"/>
</dbReference>
<dbReference type="InterPro" id="IPR002881">
    <property type="entry name" value="DUF58"/>
</dbReference>
<gene>
    <name evidence="2" type="ORF">SOIL9_27120</name>
</gene>